<dbReference type="InterPro" id="IPR045621">
    <property type="entry name" value="BPD_transp_1_N"/>
</dbReference>
<comment type="subcellular location">
    <subcellularLocation>
        <location evidence="1">Cell membrane</location>
        <topology evidence="1">Multi-pass membrane protein</topology>
    </subcellularLocation>
</comment>
<dbReference type="AlphaFoldDB" id="A0A6L3X7R0"/>
<sequence>MSVAILAPGSRTRRFSKRLTQVVVTLFGLLLLTFFIGRVMPVDPVLAIVGPDADHSTYQQVYHQLGFDRSLLAQFG</sequence>
<comment type="caution">
    <text evidence="5">The sequence shown here is derived from an EMBL/GenBank/DDBJ whole genome shotgun (WGS) entry which is preliminary data.</text>
</comment>
<name>A0A6L3X7R0_9ENTR</name>
<dbReference type="Pfam" id="PF19300">
    <property type="entry name" value="BPD_transp_1_N"/>
    <property type="match status" value="1"/>
</dbReference>
<dbReference type="PANTHER" id="PTHR43163">
    <property type="entry name" value="DIPEPTIDE TRANSPORT SYSTEM PERMEASE PROTEIN DPPB-RELATED"/>
    <property type="match status" value="1"/>
</dbReference>
<keyword evidence="2" id="KW-0813">Transport</keyword>
<proteinExistence type="predicted"/>
<reference evidence="5 6" key="1">
    <citation type="submission" date="2019-09" db="EMBL/GenBank/DDBJ databases">
        <title>Reversal of blaTEM antimicrobial resistance by CRISPR-Cas9 in clinical E. coli and other Enterobacteriaceae strains.</title>
        <authorList>
            <person name="Tagliaferri T."/>
            <person name="Guimaraes N."/>
            <person name="Pereira M."/>
            <person name="Felicori L."/>
            <person name="Horz H.-P."/>
            <person name="Santos S."/>
            <person name="Mendes T."/>
        </authorList>
    </citation>
    <scope>NUCLEOTIDE SEQUENCE [LARGE SCALE GENOMIC DNA]</scope>
    <source>
        <strain evidence="5 6">E2_blaTEM_MG</strain>
    </source>
</reference>
<dbReference type="GO" id="GO:0005886">
    <property type="term" value="C:plasma membrane"/>
    <property type="evidence" value="ECO:0007669"/>
    <property type="project" value="UniProtKB-SubCell"/>
</dbReference>
<gene>
    <name evidence="5" type="ORF">F9C29_36325</name>
</gene>
<keyword evidence="3" id="KW-0472">Membrane</keyword>
<organism evidence="5 6">
    <name type="scientific">Enterobacter hormaechei</name>
    <dbReference type="NCBI Taxonomy" id="158836"/>
    <lineage>
        <taxon>Bacteria</taxon>
        <taxon>Pseudomonadati</taxon>
        <taxon>Pseudomonadota</taxon>
        <taxon>Gammaproteobacteria</taxon>
        <taxon>Enterobacterales</taxon>
        <taxon>Enterobacteriaceae</taxon>
        <taxon>Enterobacter</taxon>
        <taxon>Enterobacter cloacae complex</taxon>
    </lineage>
</organism>
<evidence type="ECO:0000256" key="2">
    <source>
        <dbReference type="ARBA" id="ARBA00022448"/>
    </source>
</evidence>
<dbReference type="GO" id="GO:0071916">
    <property type="term" value="F:dipeptide transmembrane transporter activity"/>
    <property type="evidence" value="ECO:0007669"/>
    <property type="project" value="TreeGrafter"/>
</dbReference>
<keyword evidence="3" id="KW-1003">Cell membrane</keyword>
<feature type="non-terminal residue" evidence="5">
    <location>
        <position position="76"/>
    </location>
</feature>
<dbReference type="Proteomes" id="UP000476281">
    <property type="component" value="Unassembled WGS sequence"/>
</dbReference>
<evidence type="ECO:0000256" key="1">
    <source>
        <dbReference type="ARBA" id="ARBA00004651"/>
    </source>
</evidence>
<dbReference type="EMBL" id="WBSZ01002982">
    <property type="protein sequence ID" value="KAB2418181.1"/>
    <property type="molecule type" value="Genomic_DNA"/>
</dbReference>
<evidence type="ECO:0000313" key="5">
    <source>
        <dbReference type="EMBL" id="KAB2418181.1"/>
    </source>
</evidence>
<evidence type="ECO:0000259" key="4">
    <source>
        <dbReference type="Pfam" id="PF19300"/>
    </source>
</evidence>
<evidence type="ECO:0000313" key="6">
    <source>
        <dbReference type="Proteomes" id="UP000476281"/>
    </source>
</evidence>
<evidence type="ECO:0000256" key="3">
    <source>
        <dbReference type="ARBA" id="ARBA00022475"/>
    </source>
</evidence>
<protein>
    <submittedName>
        <fullName evidence="5">ABC transporter permease</fullName>
    </submittedName>
</protein>
<dbReference type="PANTHER" id="PTHR43163:SF8">
    <property type="entry name" value="D,D-DIPEPTIDE TRANSPORT SYSTEM PERMEASE PROTEIN DDPB-RELATED"/>
    <property type="match status" value="1"/>
</dbReference>
<accession>A0A6L3X7R0</accession>
<feature type="domain" description="ABC transporter type 1 GsiC-like N-terminal" evidence="4">
    <location>
        <begin position="16"/>
        <end position="75"/>
    </location>
</feature>